<feature type="domain" description="N-acetyltransferase" evidence="1">
    <location>
        <begin position="22"/>
        <end position="170"/>
    </location>
</feature>
<dbReference type="PROSITE" id="PS51186">
    <property type="entry name" value="GNAT"/>
    <property type="match status" value="1"/>
</dbReference>
<dbReference type="InterPro" id="IPR000182">
    <property type="entry name" value="GNAT_dom"/>
</dbReference>
<gene>
    <name evidence="2" type="ORF">THII_3698</name>
</gene>
<organism evidence="2 3">
    <name type="scientific">Thioploca ingrica</name>
    <dbReference type="NCBI Taxonomy" id="40754"/>
    <lineage>
        <taxon>Bacteria</taxon>
        <taxon>Pseudomonadati</taxon>
        <taxon>Pseudomonadota</taxon>
        <taxon>Gammaproteobacteria</taxon>
        <taxon>Thiotrichales</taxon>
        <taxon>Thiotrichaceae</taxon>
        <taxon>Thioploca</taxon>
    </lineage>
</organism>
<dbReference type="STRING" id="40754.THII_3698"/>
<evidence type="ECO:0000259" key="1">
    <source>
        <dbReference type="PROSITE" id="PS51186"/>
    </source>
</evidence>
<name>A0A090AQP7_9GAMM</name>
<dbReference type="Proteomes" id="UP000031623">
    <property type="component" value="Chromosome"/>
</dbReference>
<reference evidence="2 3" key="1">
    <citation type="journal article" date="2014" name="ISME J.">
        <title>Ecophysiology of Thioploca ingrica as revealed by the complete genome sequence supplemented with proteomic evidence.</title>
        <authorList>
            <person name="Kojima H."/>
            <person name="Ogura Y."/>
            <person name="Yamamoto N."/>
            <person name="Togashi T."/>
            <person name="Mori H."/>
            <person name="Watanabe T."/>
            <person name="Nemoto F."/>
            <person name="Kurokawa K."/>
            <person name="Hayashi T."/>
            <person name="Fukui M."/>
        </authorList>
    </citation>
    <scope>NUCLEOTIDE SEQUENCE [LARGE SCALE GENOMIC DNA]</scope>
</reference>
<evidence type="ECO:0000313" key="2">
    <source>
        <dbReference type="EMBL" id="BAP57995.1"/>
    </source>
</evidence>
<dbReference type="Gene3D" id="3.40.630.30">
    <property type="match status" value="1"/>
</dbReference>
<dbReference type="InterPro" id="IPR016181">
    <property type="entry name" value="Acyl_CoA_acyltransferase"/>
</dbReference>
<dbReference type="KEGG" id="tig:THII_3698"/>
<keyword evidence="3" id="KW-1185">Reference proteome</keyword>
<dbReference type="AlphaFoldDB" id="A0A090AQP7"/>
<dbReference type="HOGENOM" id="CLU_1141529_0_0_6"/>
<dbReference type="EMBL" id="AP014633">
    <property type="protein sequence ID" value="BAP57995.1"/>
    <property type="molecule type" value="Genomic_DNA"/>
</dbReference>
<dbReference type="SUPFAM" id="SSF55729">
    <property type="entry name" value="Acyl-CoA N-acyltransferases (Nat)"/>
    <property type="match status" value="1"/>
</dbReference>
<dbReference type="Pfam" id="PF13302">
    <property type="entry name" value="Acetyltransf_3"/>
    <property type="match status" value="1"/>
</dbReference>
<dbReference type="OrthoDB" id="5623879at2"/>
<accession>A0A090AQP7</accession>
<dbReference type="PANTHER" id="PTHR43415:SF3">
    <property type="entry name" value="GNAT-FAMILY ACETYLTRANSFERASE"/>
    <property type="match status" value="1"/>
</dbReference>
<dbReference type="GO" id="GO:0016747">
    <property type="term" value="F:acyltransferase activity, transferring groups other than amino-acyl groups"/>
    <property type="evidence" value="ECO:0007669"/>
    <property type="project" value="InterPro"/>
</dbReference>
<evidence type="ECO:0000313" key="3">
    <source>
        <dbReference type="Proteomes" id="UP000031623"/>
    </source>
</evidence>
<dbReference type="PANTHER" id="PTHR43415">
    <property type="entry name" value="SPERMIDINE N(1)-ACETYLTRANSFERASE"/>
    <property type="match status" value="1"/>
</dbReference>
<sequence length="237" mass="27895">MLFSNQGRSLQLRRTTPPDAAILLRAYQDESFMRLYHANHAQPNEEQLTELLRERERYSPVDSGYLEWLILHKQHGPVGVAALGDYSPIHQRAEFLIGLFDKQHRSLGYGTEATLLVLDLAFNAYHLNKIYAYVYEYNQFAQQNMLKFGFQHEGTLEKHHYWLAEKKFIDLYINGITVTRFRHHEKIRRYSLRLLGRDVTQPYEIMKLSSNEKLSAATNQWFLIGLQKIINHDNKPC</sequence>
<proteinExistence type="predicted"/>
<protein>
    <recommendedName>
        <fullName evidence="1">N-acetyltransferase domain-containing protein</fullName>
    </recommendedName>
</protein>